<proteinExistence type="predicted"/>
<protein>
    <recommendedName>
        <fullName evidence="3">Aminoglycoside phosphotransferase domain-containing protein</fullName>
    </recommendedName>
</protein>
<keyword evidence="2" id="KW-1185">Reference proteome</keyword>
<accession>A0A2W1LJW6</accession>
<dbReference type="AlphaFoldDB" id="A0A2W1LJW6"/>
<comment type="caution">
    <text evidence="1">The sequence shown here is derived from an EMBL/GenBank/DDBJ whole genome shotgun (WGS) entry which is preliminary data.</text>
</comment>
<gene>
    <name evidence="1" type="ORF">DNH61_12175</name>
</gene>
<dbReference type="EMBL" id="QKRB01000044">
    <property type="protein sequence ID" value="PZD95302.1"/>
    <property type="molecule type" value="Genomic_DNA"/>
</dbReference>
<dbReference type="Gene3D" id="3.90.1200.10">
    <property type="match status" value="1"/>
</dbReference>
<organism evidence="1 2">
    <name type="scientific">Paenibacillus sambharensis</name>
    <dbReference type="NCBI Taxonomy" id="1803190"/>
    <lineage>
        <taxon>Bacteria</taxon>
        <taxon>Bacillati</taxon>
        <taxon>Bacillota</taxon>
        <taxon>Bacilli</taxon>
        <taxon>Bacillales</taxon>
        <taxon>Paenibacillaceae</taxon>
        <taxon>Paenibacillus</taxon>
    </lineage>
</organism>
<name>A0A2W1LJW6_9BACL</name>
<dbReference type="Proteomes" id="UP000249522">
    <property type="component" value="Unassembled WGS sequence"/>
</dbReference>
<dbReference type="InterPro" id="IPR011009">
    <property type="entry name" value="Kinase-like_dom_sf"/>
</dbReference>
<evidence type="ECO:0000313" key="1">
    <source>
        <dbReference type="EMBL" id="PZD95302.1"/>
    </source>
</evidence>
<dbReference type="SUPFAM" id="SSF56112">
    <property type="entry name" value="Protein kinase-like (PK-like)"/>
    <property type="match status" value="1"/>
</dbReference>
<evidence type="ECO:0000313" key="2">
    <source>
        <dbReference type="Proteomes" id="UP000249522"/>
    </source>
</evidence>
<sequence length="312" mass="35808">MIVKTRYFNHVEFSNDGISVTKTSDLPSKLIDEIVWYLDLPEELKQYTPHVQSFSLGKPRAYLTLDYVPGGTLGDSLVEGSRSRQEWSRILGSLRLVLGSFAAHTGSLSRLHLYTMYIGKTHQRLNTFLLQSEWAREVHKQGYYYLNGRPVMSPTAILQKGMKELIKLLDNPEIAVMHGDFCLSNLFYSAEGDSVKAIDPRGRFGIQTIYGDHRYDWAKLRHSLTGYEHIVRGQYQAVILPGSIELEIKQNLDLVWMRNLLDSWMQQDRLRSVRVIEALLFLSMLPLHKEDHARQLALFALGTKLLEDILEG</sequence>
<evidence type="ECO:0008006" key="3">
    <source>
        <dbReference type="Google" id="ProtNLM"/>
    </source>
</evidence>
<reference evidence="1 2" key="1">
    <citation type="submission" date="2018-06" db="EMBL/GenBank/DDBJ databases">
        <title>Paenibacillus imtechensis sp. nov.</title>
        <authorList>
            <person name="Pinnaka A.K."/>
            <person name="Singh H."/>
            <person name="Kaur M."/>
        </authorList>
    </citation>
    <scope>NUCLEOTIDE SEQUENCE [LARGE SCALE GENOMIC DNA]</scope>
    <source>
        <strain evidence="1 2">SMB1</strain>
    </source>
</reference>